<feature type="region of interest" description="Disordered" evidence="1">
    <location>
        <begin position="40"/>
        <end position="78"/>
    </location>
</feature>
<organism evidence="2 3">
    <name type="scientific">Agrobacterium fabrum</name>
    <dbReference type="NCBI Taxonomy" id="1176649"/>
    <lineage>
        <taxon>Bacteria</taxon>
        <taxon>Pseudomonadati</taxon>
        <taxon>Pseudomonadota</taxon>
        <taxon>Alphaproteobacteria</taxon>
        <taxon>Hyphomicrobiales</taxon>
        <taxon>Rhizobiaceae</taxon>
        <taxon>Rhizobium/Agrobacterium group</taxon>
        <taxon>Agrobacterium</taxon>
        <taxon>Agrobacterium tumefaciens complex</taxon>
    </lineage>
</organism>
<reference evidence="2 3" key="1">
    <citation type="submission" date="2017-08" db="EMBL/GenBank/DDBJ databases">
        <title>Infants hospitalized years apart are colonized by the same room-sourced microbial strains.</title>
        <authorList>
            <person name="Brooks B."/>
            <person name="Olm M.R."/>
            <person name="Firek B.A."/>
            <person name="Baker R."/>
            <person name="Thomas B.C."/>
            <person name="Morowitz M.J."/>
            <person name="Banfield J.F."/>
        </authorList>
    </citation>
    <scope>NUCLEOTIDE SEQUENCE [LARGE SCALE GENOMIC DNA]</scope>
    <source>
        <strain evidence="2">S2_009_000_R2_73</strain>
    </source>
</reference>
<dbReference type="AlphaFoldDB" id="A0A2W5H732"/>
<comment type="caution">
    <text evidence="2">The sequence shown here is derived from an EMBL/GenBank/DDBJ whole genome shotgun (WGS) entry which is preliminary data.</text>
</comment>
<name>A0A2W5H732_9HYPH</name>
<evidence type="ECO:0000256" key="1">
    <source>
        <dbReference type="SAM" id="MobiDB-lite"/>
    </source>
</evidence>
<evidence type="ECO:0000313" key="3">
    <source>
        <dbReference type="Proteomes" id="UP000249769"/>
    </source>
</evidence>
<sequence>MQNLLSAAQSLTADSHACPKALGSGLTSYELHIDLQGDAGLRGGRDSFQSKDLDWLDPCDRHRDEGKAPQNYVPAIGP</sequence>
<dbReference type="EMBL" id="QFOL01000150">
    <property type="protein sequence ID" value="PZP49629.1"/>
    <property type="molecule type" value="Genomic_DNA"/>
</dbReference>
<feature type="compositionally biased region" description="Basic and acidic residues" evidence="1">
    <location>
        <begin position="43"/>
        <end position="67"/>
    </location>
</feature>
<accession>A0A2W5H732</accession>
<protein>
    <submittedName>
        <fullName evidence="2">Uncharacterized protein</fullName>
    </submittedName>
</protein>
<evidence type="ECO:0000313" key="2">
    <source>
        <dbReference type="EMBL" id="PZP49629.1"/>
    </source>
</evidence>
<gene>
    <name evidence="2" type="ORF">DI595_13165</name>
</gene>
<dbReference type="Proteomes" id="UP000249769">
    <property type="component" value="Unassembled WGS sequence"/>
</dbReference>
<proteinExistence type="predicted"/>